<dbReference type="EMBL" id="GIBP01000849">
    <property type="protein sequence ID" value="NDV29818.1"/>
    <property type="molecule type" value="Transcribed_RNA"/>
</dbReference>
<protein>
    <submittedName>
        <fullName evidence="2">Uncharacterized protein</fullName>
    </submittedName>
</protein>
<dbReference type="PANTHER" id="PTHR37686:SF1">
    <property type="entry name" value="LD36006P"/>
    <property type="match status" value="1"/>
</dbReference>
<keyword evidence="1" id="KW-0812">Transmembrane</keyword>
<feature type="transmembrane region" description="Helical" evidence="1">
    <location>
        <begin position="335"/>
        <end position="352"/>
    </location>
</feature>
<accession>A0A6B2KZ02</accession>
<keyword evidence="1" id="KW-1133">Transmembrane helix</keyword>
<dbReference type="AlphaFoldDB" id="A0A6B2KZ02"/>
<dbReference type="InterPro" id="IPR057435">
    <property type="entry name" value="Lips"/>
</dbReference>
<organism evidence="2">
    <name type="scientific">Arcella intermedia</name>
    <dbReference type="NCBI Taxonomy" id="1963864"/>
    <lineage>
        <taxon>Eukaryota</taxon>
        <taxon>Amoebozoa</taxon>
        <taxon>Tubulinea</taxon>
        <taxon>Elardia</taxon>
        <taxon>Arcellinida</taxon>
        <taxon>Sphaerothecina</taxon>
        <taxon>Arcellidae</taxon>
        <taxon>Arcella</taxon>
    </lineage>
</organism>
<reference evidence="2" key="1">
    <citation type="journal article" date="2020" name="J. Eukaryot. Microbiol.">
        <title>De novo Sequencing, Assembly and Annotation of the Transcriptome for the Free-Living Testate Amoeba Arcella intermedia.</title>
        <authorList>
            <person name="Ribeiro G.M."/>
            <person name="Porfirio-Sousa A.L."/>
            <person name="Maurer-Alcala X.X."/>
            <person name="Katz L.A."/>
            <person name="Lahr D.J.G."/>
        </authorList>
    </citation>
    <scope>NUCLEOTIDE SEQUENCE</scope>
</reference>
<evidence type="ECO:0000256" key="1">
    <source>
        <dbReference type="SAM" id="Phobius"/>
    </source>
</evidence>
<feature type="transmembrane region" description="Helical" evidence="1">
    <location>
        <begin position="304"/>
        <end position="323"/>
    </location>
</feature>
<name>A0A6B2KZ02_9EUKA</name>
<feature type="transmembrane region" description="Helical" evidence="1">
    <location>
        <begin position="372"/>
        <end position="402"/>
    </location>
</feature>
<sequence>MVTEYNKRLLTMIKNSRRLAAYDPLLGPYFADKLKTILIIRDFSEEQKKEEARYKQHLTDELKKKYPVRSKIKSWLAHHTKVQLQAYIDKQKHGSLAFVTVYPIAGINHEELIKKLVDEGLIEQAYLINKSVEFIPQAVALMKKLDKEKVPLKYFEFEARIWNPKHWTVTTLIKKGKSEKIIERYEKIKTNTGHFGWRFSNMWARTQKFFKDGIYLIAITNLWNGPLSLQALFTKQQFYPHYTLKDGLVEYNIDRPVQSYLSLLRSIKDRIKKARDDFENSVEGTFVDRDIIRPFHIVWTYLKYYSLGLAVLTLFPPAVIVNFLLSTSLILSSPLWSPLLAFSIYLTSVTVYDFDAIESHAQNLGLPIMKPLIYTFAMGIGQILLSFVGVLLYHPVMCLWLCNWAFWRKNLKSISDFLVFYVFIKRYVRVPAKNSLLAERIAGPGLESTFLYKIPVELSLLLLQEHIEKFEIKQYKEMLIEKIDEPEAKYRKVHFELFSHFGTTLGSHPNLERILDDEESLQRSIDESIKAQEEKNPVRGIELPSNVRLSAKDLPKMLHFSKHLVEEFFTERVFKLMSEKQIAQFWEDYGLEKNDWENLTIEFIEEIFTEAFLEPLKEGDVVYELDNRKEEVEMLAKQIFKGIPELENYTSAREHAVVPTVKSRYQNLHVENGLYPPRLPSSISPWIISKKK</sequence>
<dbReference type="PANTHER" id="PTHR37686">
    <property type="entry name" value="LD36006P"/>
    <property type="match status" value="1"/>
</dbReference>
<proteinExistence type="predicted"/>
<dbReference type="Pfam" id="PF25228">
    <property type="entry name" value="Lips"/>
    <property type="match status" value="1"/>
</dbReference>
<keyword evidence="1" id="KW-0472">Membrane</keyword>
<evidence type="ECO:0000313" key="2">
    <source>
        <dbReference type="EMBL" id="NDV29818.1"/>
    </source>
</evidence>